<dbReference type="EMBL" id="JAACXV010008929">
    <property type="protein sequence ID" value="KAF7275866.1"/>
    <property type="molecule type" value="Genomic_DNA"/>
</dbReference>
<dbReference type="AlphaFoldDB" id="A0A834MBR5"/>
<comment type="subcellular location">
    <subcellularLocation>
        <location evidence="1">Membrane</location>
        <topology evidence="1">Multi-pass membrane protein</topology>
    </subcellularLocation>
</comment>
<keyword evidence="4 5" id="KW-0472">Membrane</keyword>
<dbReference type="GO" id="GO:0022857">
    <property type="term" value="F:transmembrane transporter activity"/>
    <property type="evidence" value="ECO:0007669"/>
    <property type="project" value="InterPro"/>
</dbReference>
<dbReference type="GO" id="GO:0016020">
    <property type="term" value="C:membrane"/>
    <property type="evidence" value="ECO:0007669"/>
    <property type="project" value="UniProtKB-SubCell"/>
</dbReference>
<evidence type="ECO:0000259" key="6">
    <source>
        <dbReference type="PROSITE" id="PS50850"/>
    </source>
</evidence>
<organism evidence="7 8">
    <name type="scientific">Rhynchophorus ferrugineus</name>
    <name type="common">Red palm weevil</name>
    <name type="synonym">Curculio ferrugineus</name>
    <dbReference type="NCBI Taxonomy" id="354439"/>
    <lineage>
        <taxon>Eukaryota</taxon>
        <taxon>Metazoa</taxon>
        <taxon>Ecdysozoa</taxon>
        <taxon>Arthropoda</taxon>
        <taxon>Hexapoda</taxon>
        <taxon>Insecta</taxon>
        <taxon>Pterygota</taxon>
        <taxon>Neoptera</taxon>
        <taxon>Endopterygota</taxon>
        <taxon>Coleoptera</taxon>
        <taxon>Polyphaga</taxon>
        <taxon>Cucujiformia</taxon>
        <taxon>Curculionidae</taxon>
        <taxon>Dryophthorinae</taxon>
        <taxon>Rhynchophorus</taxon>
    </lineage>
</organism>
<feature type="transmembrane region" description="Helical" evidence="5">
    <location>
        <begin position="76"/>
        <end position="94"/>
    </location>
</feature>
<feature type="transmembrane region" description="Helical" evidence="5">
    <location>
        <begin position="134"/>
        <end position="153"/>
    </location>
</feature>
<dbReference type="Pfam" id="PF00083">
    <property type="entry name" value="Sugar_tr"/>
    <property type="match status" value="1"/>
</dbReference>
<dbReference type="InterPro" id="IPR036259">
    <property type="entry name" value="MFS_trans_sf"/>
</dbReference>
<sequence>NQKHQGLENTAGTLMAVSDGMTYGWTSPMIPYFLSNQTHIEVTLDEAEWLETITLLGAIAGLPFTILGVDRLGRKMSMILSALVGFICWTIILFTTSLELLYTARFFLGIAGDMCFVAAPMYVAEIAEPKIRGFLASVIYLQMLLGIILVYTIGALAPYYAAPSIAMALTSCQVIFFPFMPESPYYYMYKNQEANARQSLVRLRSDSSVETEINEIRVAVARQKLEKSRPQDIVLIRSNRFAMAIMVLLNSGQQMIGISVMLMNLHSILEEAGSVYIESSLSAIIFSVIML</sequence>
<keyword evidence="8" id="KW-1185">Reference proteome</keyword>
<evidence type="ECO:0000313" key="7">
    <source>
        <dbReference type="EMBL" id="KAF7275866.1"/>
    </source>
</evidence>
<evidence type="ECO:0000256" key="1">
    <source>
        <dbReference type="ARBA" id="ARBA00004141"/>
    </source>
</evidence>
<feature type="transmembrane region" description="Helical" evidence="5">
    <location>
        <begin position="100"/>
        <end position="122"/>
    </location>
</feature>
<dbReference type="Gene3D" id="1.20.1250.20">
    <property type="entry name" value="MFS general substrate transporter like domains"/>
    <property type="match status" value="1"/>
</dbReference>
<dbReference type="OrthoDB" id="6133115at2759"/>
<feature type="non-terminal residue" evidence="7">
    <location>
        <position position="1"/>
    </location>
</feature>
<dbReference type="PANTHER" id="PTHR48021:SF46">
    <property type="entry name" value="MAJOR FACILITATOR SUPERFAMILY (MFS) PROFILE DOMAIN-CONTAINING PROTEIN"/>
    <property type="match status" value="1"/>
</dbReference>
<keyword evidence="3 5" id="KW-1133">Transmembrane helix</keyword>
<dbReference type="InterPro" id="IPR005828">
    <property type="entry name" value="MFS_sugar_transport-like"/>
</dbReference>
<feature type="transmembrane region" description="Helical" evidence="5">
    <location>
        <begin position="49"/>
        <end position="69"/>
    </location>
</feature>
<protein>
    <recommendedName>
        <fullName evidence="6">Major facilitator superfamily (MFS) profile domain-containing protein</fullName>
    </recommendedName>
</protein>
<gene>
    <name evidence="7" type="ORF">GWI33_011193</name>
</gene>
<feature type="transmembrane region" description="Helical" evidence="5">
    <location>
        <begin position="159"/>
        <end position="180"/>
    </location>
</feature>
<evidence type="ECO:0000256" key="4">
    <source>
        <dbReference type="ARBA" id="ARBA00023136"/>
    </source>
</evidence>
<comment type="caution">
    <text evidence="7">The sequence shown here is derived from an EMBL/GenBank/DDBJ whole genome shotgun (WGS) entry which is preliminary data.</text>
</comment>
<name>A0A834MBR5_RHYFE</name>
<keyword evidence="2 5" id="KW-0812">Transmembrane</keyword>
<dbReference type="PROSITE" id="PS00216">
    <property type="entry name" value="SUGAR_TRANSPORT_1"/>
    <property type="match status" value="1"/>
</dbReference>
<evidence type="ECO:0000256" key="3">
    <source>
        <dbReference type="ARBA" id="ARBA00022989"/>
    </source>
</evidence>
<dbReference type="Proteomes" id="UP000625711">
    <property type="component" value="Unassembled WGS sequence"/>
</dbReference>
<dbReference type="InterPro" id="IPR050549">
    <property type="entry name" value="MFS_Trehalose_Transporter"/>
</dbReference>
<dbReference type="PROSITE" id="PS50850">
    <property type="entry name" value="MFS"/>
    <property type="match status" value="1"/>
</dbReference>
<reference evidence="7" key="1">
    <citation type="submission" date="2020-08" db="EMBL/GenBank/DDBJ databases">
        <title>Genome sequencing and assembly of the red palm weevil Rhynchophorus ferrugineus.</title>
        <authorList>
            <person name="Dias G.B."/>
            <person name="Bergman C.M."/>
            <person name="Manee M."/>
        </authorList>
    </citation>
    <scope>NUCLEOTIDE SEQUENCE</scope>
    <source>
        <strain evidence="7">AA-2017</strain>
        <tissue evidence="7">Whole larva</tissue>
    </source>
</reference>
<evidence type="ECO:0000256" key="5">
    <source>
        <dbReference type="SAM" id="Phobius"/>
    </source>
</evidence>
<dbReference type="InterPro" id="IPR020846">
    <property type="entry name" value="MFS_dom"/>
</dbReference>
<evidence type="ECO:0000256" key="2">
    <source>
        <dbReference type="ARBA" id="ARBA00022692"/>
    </source>
</evidence>
<feature type="non-terminal residue" evidence="7">
    <location>
        <position position="291"/>
    </location>
</feature>
<accession>A0A834MBR5</accession>
<feature type="domain" description="Major facilitator superfamily (MFS) profile" evidence="6">
    <location>
        <begin position="5"/>
        <end position="291"/>
    </location>
</feature>
<dbReference type="InterPro" id="IPR005829">
    <property type="entry name" value="Sugar_transporter_CS"/>
</dbReference>
<dbReference type="SUPFAM" id="SSF103473">
    <property type="entry name" value="MFS general substrate transporter"/>
    <property type="match status" value="1"/>
</dbReference>
<dbReference type="PANTHER" id="PTHR48021">
    <property type="match status" value="1"/>
</dbReference>
<proteinExistence type="predicted"/>
<evidence type="ECO:0000313" key="8">
    <source>
        <dbReference type="Proteomes" id="UP000625711"/>
    </source>
</evidence>